<evidence type="ECO:0000313" key="12">
    <source>
        <dbReference type="Proteomes" id="UP001500320"/>
    </source>
</evidence>
<evidence type="ECO:0000256" key="2">
    <source>
        <dbReference type="ARBA" id="ARBA00004236"/>
    </source>
</evidence>
<keyword evidence="7" id="KW-0902">Two-component regulatory system</keyword>
<organism evidence="11 12">
    <name type="scientific">Planomonospora alba</name>
    <dbReference type="NCBI Taxonomy" id="161354"/>
    <lineage>
        <taxon>Bacteria</taxon>
        <taxon>Bacillati</taxon>
        <taxon>Actinomycetota</taxon>
        <taxon>Actinomycetes</taxon>
        <taxon>Streptosporangiales</taxon>
        <taxon>Streptosporangiaceae</taxon>
        <taxon>Planomonospora</taxon>
    </lineage>
</organism>
<sequence length="764" mass="82663">MEPTEHGGDPGRTEAAGLPEVRGEPPLDRPARLATRLLQVPAAWVSLLRDGRWATAGAAGPAGWAAVPRTGLAQALCERVAADGAPVVAADARSDERLTGARSGGRPAGVRSGGPEVAACAGFPLRAGDGRVHGVLCVADHRPRQWSPAQLEAAGDLARTAEDELELWSARQELPRLRAILEQTPDAAASVSGRRRAETLREVQHAVAGVLADAASAEQAATGVVAAVTEKMGWTCGEYWRADDDEATVTRVCTWVRPGRDLSVFLDGRPDTFGAGQDLAGAAWSGDRDVWIEDLAGDLRGFARERAALRAGLRSAIGLPVRSGRRTLGVLTFFADTVQEARDDLVSVLDGIGAHLGRYKERRRAEELELALAASRRHFDEIVAQLDDDVWTTEIGSDGVLHSVYASPNVAKLLGGPVPAGTDKAEAVRERVHPEDREIIAAFNETISRGRPMEVEYRLIGLDGVTRWIWMRGMPRREGDRLFVDGISTDVTERHRIEEERERLLAREREQVRRLRELDRMKDELVALVSHELRAPIGAVRGYVEMLLDDPDLGEEQRAFAGVIDRKSAHLQRLVDDLLDLARLDAGHMGIDPRPVSLTRLVRQSVEDLRPAAEAGRLAVEVDLDRHLGVHADPVRLRQVLDNLLSNAVKYTPEGGRVTVTARHEEDAGEEGGRDGIVVVTVADTGIGIPAEQYPQLFTRFFRASTAQEAGIEGTGLGLPITKAIVDAHGGEISVAPREGGGTVFTVRLPVNPPPAWEVSPSRS</sequence>
<dbReference type="InterPro" id="IPR029016">
    <property type="entry name" value="GAF-like_dom_sf"/>
</dbReference>
<comment type="caution">
    <text evidence="11">The sequence shown here is derived from an EMBL/GenBank/DDBJ whole genome shotgun (WGS) entry which is preliminary data.</text>
</comment>
<dbReference type="EC" id="2.7.13.3" evidence="3"/>
<dbReference type="InterPro" id="IPR036890">
    <property type="entry name" value="HATPase_C_sf"/>
</dbReference>
<dbReference type="Gene3D" id="3.30.450.20">
    <property type="entry name" value="PAS domain"/>
    <property type="match status" value="1"/>
</dbReference>
<dbReference type="InterPro" id="IPR004358">
    <property type="entry name" value="Sig_transdc_His_kin-like_C"/>
</dbReference>
<reference evidence="12" key="1">
    <citation type="journal article" date="2019" name="Int. J. Syst. Evol. Microbiol.">
        <title>The Global Catalogue of Microorganisms (GCM) 10K type strain sequencing project: providing services to taxonomists for standard genome sequencing and annotation.</title>
        <authorList>
            <consortium name="The Broad Institute Genomics Platform"/>
            <consortium name="The Broad Institute Genome Sequencing Center for Infectious Disease"/>
            <person name="Wu L."/>
            <person name="Ma J."/>
        </authorList>
    </citation>
    <scope>NUCLEOTIDE SEQUENCE [LARGE SCALE GENOMIC DNA]</scope>
    <source>
        <strain evidence="12">JCM 9373</strain>
    </source>
</reference>
<evidence type="ECO:0000256" key="8">
    <source>
        <dbReference type="SAM" id="MobiDB-lite"/>
    </source>
</evidence>
<dbReference type="PROSITE" id="PS50113">
    <property type="entry name" value="PAC"/>
    <property type="match status" value="1"/>
</dbReference>
<dbReference type="Gene3D" id="3.30.450.40">
    <property type="match status" value="2"/>
</dbReference>
<name>A0ABP6N9I5_9ACTN</name>
<evidence type="ECO:0000256" key="3">
    <source>
        <dbReference type="ARBA" id="ARBA00012438"/>
    </source>
</evidence>
<dbReference type="InterPro" id="IPR013655">
    <property type="entry name" value="PAS_fold_3"/>
</dbReference>
<keyword evidence="4" id="KW-0597">Phosphoprotein</keyword>
<dbReference type="InterPro" id="IPR003661">
    <property type="entry name" value="HisK_dim/P_dom"/>
</dbReference>
<evidence type="ECO:0000256" key="5">
    <source>
        <dbReference type="ARBA" id="ARBA00022679"/>
    </source>
</evidence>
<dbReference type="SMART" id="SM00086">
    <property type="entry name" value="PAC"/>
    <property type="match status" value="1"/>
</dbReference>
<dbReference type="Pfam" id="PF13185">
    <property type="entry name" value="GAF_2"/>
    <property type="match status" value="1"/>
</dbReference>
<dbReference type="SMART" id="SM00388">
    <property type="entry name" value="HisKA"/>
    <property type="match status" value="1"/>
</dbReference>
<dbReference type="SUPFAM" id="SSF47384">
    <property type="entry name" value="Homodimeric domain of signal transducing histidine kinase"/>
    <property type="match status" value="1"/>
</dbReference>
<dbReference type="CDD" id="cd00075">
    <property type="entry name" value="HATPase"/>
    <property type="match status" value="1"/>
</dbReference>
<dbReference type="Pfam" id="PF00512">
    <property type="entry name" value="HisKA"/>
    <property type="match status" value="1"/>
</dbReference>
<dbReference type="InterPro" id="IPR000700">
    <property type="entry name" value="PAS-assoc_C"/>
</dbReference>
<dbReference type="RefSeq" id="WP_344860713.1">
    <property type="nucleotide sequence ID" value="NZ_BAAAUT010000026.1"/>
</dbReference>
<keyword evidence="12" id="KW-1185">Reference proteome</keyword>
<comment type="catalytic activity">
    <reaction evidence="1">
        <text>ATP + protein L-histidine = ADP + protein N-phospho-L-histidine.</text>
        <dbReference type="EC" id="2.7.13.3"/>
    </reaction>
</comment>
<dbReference type="CDD" id="cd00130">
    <property type="entry name" value="PAS"/>
    <property type="match status" value="1"/>
</dbReference>
<protein>
    <recommendedName>
        <fullName evidence="3">histidine kinase</fullName>
        <ecNumber evidence="3">2.7.13.3</ecNumber>
    </recommendedName>
</protein>
<gene>
    <name evidence="11" type="ORF">GCM10010466_34910</name>
</gene>
<dbReference type="InterPro" id="IPR035965">
    <property type="entry name" value="PAS-like_dom_sf"/>
</dbReference>
<keyword evidence="5" id="KW-0808">Transferase</keyword>
<feature type="compositionally biased region" description="Basic and acidic residues" evidence="8">
    <location>
        <begin position="1"/>
        <end position="12"/>
    </location>
</feature>
<feature type="domain" description="Histidine kinase" evidence="9">
    <location>
        <begin position="528"/>
        <end position="753"/>
    </location>
</feature>
<feature type="domain" description="PAC" evidence="10">
    <location>
        <begin position="453"/>
        <end position="503"/>
    </location>
</feature>
<evidence type="ECO:0000259" key="10">
    <source>
        <dbReference type="PROSITE" id="PS50113"/>
    </source>
</evidence>
<dbReference type="CDD" id="cd00082">
    <property type="entry name" value="HisKA"/>
    <property type="match status" value="1"/>
</dbReference>
<dbReference type="Gene3D" id="1.10.287.130">
    <property type="match status" value="1"/>
</dbReference>
<dbReference type="PANTHER" id="PTHR43711">
    <property type="entry name" value="TWO-COMPONENT HISTIDINE KINASE"/>
    <property type="match status" value="1"/>
</dbReference>
<evidence type="ECO:0000313" key="11">
    <source>
        <dbReference type="EMBL" id="GAA3140883.1"/>
    </source>
</evidence>
<dbReference type="Pfam" id="PF08447">
    <property type="entry name" value="PAS_3"/>
    <property type="match status" value="1"/>
</dbReference>
<feature type="region of interest" description="Disordered" evidence="8">
    <location>
        <begin position="1"/>
        <end position="28"/>
    </location>
</feature>
<dbReference type="InterPro" id="IPR050736">
    <property type="entry name" value="Sensor_HK_Regulatory"/>
</dbReference>
<dbReference type="SMART" id="SM00387">
    <property type="entry name" value="HATPase_c"/>
    <property type="match status" value="1"/>
</dbReference>
<dbReference type="Proteomes" id="UP001500320">
    <property type="component" value="Unassembled WGS sequence"/>
</dbReference>
<keyword evidence="6" id="KW-0418">Kinase</keyword>
<dbReference type="Gene3D" id="3.30.565.10">
    <property type="entry name" value="Histidine kinase-like ATPase, C-terminal domain"/>
    <property type="match status" value="1"/>
</dbReference>
<dbReference type="InterPro" id="IPR036097">
    <property type="entry name" value="HisK_dim/P_sf"/>
</dbReference>
<dbReference type="SUPFAM" id="SSF55781">
    <property type="entry name" value="GAF domain-like"/>
    <property type="match status" value="2"/>
</dbReference>
<dbReference type="PANTHER" id="PTHR43711:SF1">
    <property type="entry name" value="HISTIDINE KINASE 1"/>
    <property type="match status" value="1"/>
</dbReference>
<evidence type="ECO:0000256" key="6">
    <source>
        <dbReference type="ARBA" id="ARBA00022777"/>
    </source>
</evidence>
<accession>A0ABP6N9I5</accession>
<evidence type="ECO:0000259" key="9">
    <source>
        <dbReference type="PROSITE" id="PS50109"/>
    </source>
</evidence>
<dbReference type="SUPFAM" id="SSF55785">
    <property type="entry name" value="PYP-like sensor domain (PAS domain)"/>
    <property type="match status" value="1"/>
</dbReference>
<dbReference type="SUPFAM" id="SSF55874">
    <property type="entry name" value="ATPase domain of HSP90 chaperone/DNA topoisomerase II/histidine kinase"/>
    <property type="match status" value="1"/>
</dbReference>
<dbReference type="PRINTS" id="PR00344">
    <property type="entry name" value="BCTRLSENSOR"/>
</dbReference>
<comment type="subcellular location">
    <subcellularLocation>
        <location evidence="2">Cell membrane</location>
    </subcellularLocation>
</comment>
<dbReference type="Pfam" id="PF02518">
    <property type="entry name" value="HATPase_c"/>
    <property type="match status" value="1"/>
</dbReference>
<dbReference type="PROSITE" id="PS50109">
    <property type="entry name" value="HIS_KIN"/>
    <property type="match status" value="1"/>
</dbReference>
<evidence type="ECO:0000256" key="4">
    <source>
        <dbReference type="ARBA" id="ARBA00022553"/>
    </source>
</evidence>
<dbReference type="InterPro" id="IPR005467">
    <property type="entry name" value="His_kinase_dom"/>
</dbReference>
<dbReference type="InterPro" id="IPR000014">
    <property type="entry name" value="PAS"/>
</dbReference>
<evidence type="ECO:0000256" key="7">
    <source>
        <dbReference type="ARBA" id="ARBA00023012"/>
    </source>
</evidence>
<dbReference type="EMBL" id="BAAAUT010000026">
    <property type="protein sequence ID" value="GAA3140883.1"/>
    <property type="molecule type" value="Genomic_DNA"/>
</dbReference>
<dbReference type="InterPro" id="IPR003594">
    <property type="entry name" value="HATPase_dom"/>
</dbReference>
<feature type="region of interest" description="Disordered" evidence="8">
    <location>
        <begin position="93"/>
        <end position="114"/>
    </location>
</feature>
<dbReference type="Pfam" id="PF01590">
    <property type="entry name" value="GAF"/>
    <property type="match status" value="1"/>
</dbReference>
<dbReference type="InterPro" id="IPR003018">
    <property type="entry name" value="GAF"/>
</dbReference>
<evidence type="ECO:0000256" key="1">
    <source>
        <dbReference type="ARBA" id="ARBA00000085"/>
    </source>
</evidence>
<dbReference type="InterPro" id="IPR001610">
    <property type="entry name" value="PAC"/>
</dbReference>
<dbReference type="SMART" id="SM00065">
    <property type="entry name" value="GAF"/>
    <property type="match status" value="2"/>
</dbReference>
<proteinExistence type="predicted"/>